<keyword evidence="3 5" id="KW-0472">Membrane</keyword>
<evidence type="ECO:0000256" key="4">
    <source>
        <dbReference type="SAM" id="MobiDB-lite"/>
    </source>
</evidence>
<evidence type="ECO:0000313" key="7">
    <source>
        <dbReference type="EMBL" id="MDP9824930.1"/>
    </source>
</evidence>
<dbReference type="RefSeq" id="WP_307238187.1">
    <property type="nucleotide sequence ID" value="NZ_JAUSQZ010000001.1"/>
</dbReference>
<feature type="region of interest" description="Disordered" evidence="4">
    <location>
        <begin position="483"/>
        <end position="533"/>
    </location>
</feature>
<feature type="transmembrane region" description="Helical" evidence="5">
    <location>
        <begin position="6"/>
        <end position="26"/>
    </location>
</feature>
<dbReference type="Pfam" id="PF15975">
    <property type="entry name" value="Flot"/>
    <property type="match status" value="1"/>
</dbReference>
<dbReference type="PANTHER" id="PTHR13806:SF46">
    <property type="entry name" value="FLOTILLIN-1-RELATED"/>
    <property type="match status" value="1"/>
</dbReference>
<gene>
    <name evidence="7" type="ORF">J2S57_000679</name>
</gene>
<keyword evidence="8" id="KW-1185">Reference proteome</keyword>
<dbReference type="Pfam" id="PF01145">
    <property type="entry name" value="Band_7"/>
    <property type="match status" value="1"/>
</dbReference>
<dbReference type="SMART" id="SM00244">
    <property type="entry name" value="PHB"/>
    <property type="match status" value="1"/>
</dbReference>
<comment type="caution">
    <text evidence="7">The sequence shown here is derived from an EMBL/GenBank/DDBJ whole genome shotgun (WGS) entry which is preliminary data.</text>
</comment>
<reference evidence="7 8" key="1">
    <citation type="submission" date="2023-07" db="EMBL/GenBank/DDBJ databases">
        <title>Sequencing the genomes of 1000 actinobacteria strains.</title>
        <authorList>
            <person name="Klenk H.-P."/>
        </authorList>
    </citation>
    <scope>NUCLEOTIDE SEQUENCE [LARGE SCALE GENOMIC DNA]</scope>
    <source>
        <strain evidence="7 8">DSM 44388</strain>
    </source>
</reference>
<evidence type="ECO:0000256" key="3">
    <source>
        <dbReference type="ARBA" id="ARBA00023136"/>
    </source>
</evidence>
<keyword evidence="5" id="KW-1133">Transmembrane helix</keyword>
<accession>A0ABT9NYK9</accession>
<dbReference type="InterPro" id="IPR031905">
    <property type="entry name" value="Flotillin_C"/>
</dbReference>
<feature type="domain" description="Band 7" evidence="6">
    <location>
        <begin position="27"/>
        <end position="192"/>
    </location>
</feature>
<evidence type="ECO:0000259" key="6">
    <source>
        <dbReference type="SMART" id="SM00244"/>
    </source>
</evidence>
<feature type="compositionally biased region" description="Low complexity" evidence="4">
    <location>
        <begin position="490"/>
        <end position="526"/>
    </location>
</feature>
<dbReference type="SUPFAM" id="SSF117892">
    <property type="entry name" value="Band 7/SPFH domain"/>
    <property type="match status" value="1"/>
</dbReference>
<evidence type="ECO:0000313" key="8">
    <source>
        <dbReference type="Proteomes" id="UP001235712"/>
    </source>
</evidence>
<dbReference type="PANTHER" id="PTHR13806">
    <property type="entry name" value="FLOTILLIN-RELATED"/>
    <property type="match status" value="1"/>
</dbReference>
<evidence type="ECO:0000256" key="5">
    <source>
        <dbReference type="SAM" id="Phobius"/>
    </source>
</evidence>
<evidence type="ECO:0000256" key="2">
    <source>
        <dbReference type="ARBA" id="ARBA00007161"/>
    </source>
</evidence>
<dbReference type="InterPro" id="IPR001107">
    <property type="entry name" value="Band_7"/>
</dbReference>
<comment type="similarity">
    <text evidence="2">Belongs to the band 7/mec-2 family. Flotillin subfamily.</text>
</comment>
<dbReference type="EMBL" id="JAUSQZ010000001">
    <property type="protein sequence ID" value="MDP9824930.1"/>
    <property type="molecule type" value="Genomic_DNA"/>
</dbReference>
<comment type="subcellular location">
    <subcellularLocation>
        <location evidence="1">Membrane</location>
    </subcellularLocation>
</comment>
<dbReference type="Proteomes" id="UP001235712">
    <property type="component" value="Unassembled WGS sequence"/>
</dbReference>
<evidence type="ECO:0000256" key="1">
    <source>
        <dbReference type="ARBA" id="ARBA00004370"/>
    </source>
</evidence>
<organism evidence="7 8">
    <name type="scientific">Kineosporia succinea</name>
    <dbReference type="NCBI Taxonomy" id="84632"/>
    <lineage>
        <taxon>Bacteria</taxon>
        <taxon>Bacillati</taxon>
        <taxon>Actinomycetota</taxon>
        <taxon>Actinomycetes</taxon>
        <taxon>Kineosporiales</taxon>
        <taxon>Kineosporiaceae</taxon>
        <taxon>Kineosporia</taxon>
    </lineage>
</organism>
<sequence length="533" mass="55847">MTGVSPVVIAVAAVIVAFLLVAVLYAKNYVKVPPNMVAVFTGRGRPKIVRGGARFRVPVLERVDFMSLEPFNIQVSVGSAISSNGVGIAVDVVSLVRFGSTDEAIETGTQRFLTANREELRHQLTEIIAGNMRAICAKMTVEDLNSNRDQLTRSVAEEAGAALASIGMELDVLTVQDVRDKNGYIESLGRKRIAEVRRDAEVGEAQARRDARIAAAEADQQGRTAEAKSSEAIAEAQRALSMKQAEIDTEVNAAQARAAQAGPLAEAEAQRAVVLAAVDTERQRTERQIAVEEQRAAQRRQALEADVIAPAEAEREAAARRAEGQKAVTIANAEAEARRRELAGEADLKARTAGASAFQREGQAQADVEKAKLLAAAEGQRATLLAEAEGQKELAAALSAFNDEAARLRVLPDLIAVLPQLAREVAAPMGNISNLTVLSNGGDGPNDALSKVAGSVPALLLQVLETAKAGGLDLGALLGGNTDPLEPRHSAGATTSTHSASSRHSANPSSPSNPANPAAPAPAAAPVNDTRQA</sequence>
<dbReference type="InterPro" id="IPR036013">
    <property type="entry name" value="Band_7/SPFH_dom_sf"/>
</dbReference>
<dbReference type="CDD" id="cd03399">
    <property type="entry name" value="SPFH_flotillin"/>
    <property type="match status" value="1"/>
</dbReference>
<dbReference type="Gene3D" id="3.30.479.30">
    <property type="entry name" value="Band 7 domain"/>
    <property type="match status" value="1"/>
</dbReference>
<dbReference type="InterPro" id="IPR027705">
    <property type="entry name" value="Flotillin_fam"/>
</dbReference>
<name>A0ABT9NYK9_9ACTN</name>
<proteinExistence type="inferred from homology"/>
<protein>
    <submittedName>
        <fullName evidence="7">Flotillin</fullName>
    </submittedName>
</protein>
<keyword evidence="5" id="KW-0812">Transmembrane</keyword>